<organism evidence="2 3">
    <name type="scientific">Rhinocladiella mackenziei CBS 650.93</name>
    <dbReference type="NCBI Taxonomy" id="1442369"/>
    <lineage>
        <taxon>Eukaryota</taxon>
        <taxon>Fungi</taxon>
        <taxon>Dikarya</taxon>
        <taxon>Ascomycota</taxon>
        <taxon>Pezizomycotina</taxon>
        <taxon>Eurotiomycetes</taxon>
        <taxon>Chaetothyriomycetidae</taxon>
        <taxon>Chaetothyriales</taxon>
        <taxon>Herpotrichiellaceae</taxon>
        <taxon>Rhinocladiella</taxon>
    </lineage>
</organism>
<dbReference type="GeneID" id="25289490"/>
<keyword evidence="3" id="KW-1185">Reference proteome</keyword>
<dbReference type="Proteomes" id="UP000053617">
    <property type="component" value="Unassembled WGS sequence"/>
</dbReference>
<dbReference type="InterPro" id="IPR006909">
    <property type="entry name" value="Rad21/Rec8_C_eu"/>
</dbReference>
<dbReference type="VEuPathDB" id="FungiDB:Z518_01419"/>
<name>A0A0D2G5X7_9EURO</name>
<dbReference type="Pfam" id="PF04824">
    <property type="entry name" value="Rad21_Rec8"/>
    <property type="match status" value="1"/>
</dbReference>
<accession>A0A0D2G5X7</accession>
<dbReference type="AlphaFoldDB" id="A0A0D2G5X7"/>
<dbReference type="HOGENOM" id="CLU_2185400_0_0_1"/>
<evidence type="ECO:0000313" key="2">
    <source>
        <dbReference type="EMBL" id="KIX10337.1"/>
    </source>
</evidence>
<protein>
    <recommendedName>
        <fullName evidence="1">Rad21/Rec8-like protein C-terminal eukaryotic domain-containing protein</fullName>
    </recommendedName>
</protein>
<evidence type="ECO:0000313" key="3">
    <source>
        <dbReference type="Proteomes" id="UP000053617"/>
    </source>
</evidence>
<proteinExistence type="predicted"/>
<feature type="domain" description="Rad21/Rec8-like protein C-terminal eukaryotic" evidence="1">
    <location>
        <begin position="68"/>
        <end position="106"/>
    </location>
</feature>
<dbReference type="Gene3D" id="1.10.10.580">
    <property type="entry name" value="Structural maintenance of chromosome 1. Chain E"/>
    <property type="match status" value="1"/>
</dbReference>
<reference evidence="2 3" key="1">
    <citation type="submission" date="2015-01" db="EMBL/GenBank/DDBJ databases">
        <title>The Genome Sequence of Rhinocladiella mackenzie CBS 650.93.</title>
        <authorList>
            <consortium name="The Broad Institute Genomics Platform"/>
            <person name="Cuomo C."/>
            <person name="de Hoog S."/>
            <person name="Gorbushina A."/>
            <person name="Stielow B."/>
            <person name="Teixiera M."/>
            <person name="Abouelleil A."/>
            <person name="Chapman S.B."/>
            <person name="Priest M."/>
            <person name="Young S.K."/>
            <person name="Wortman J."/>
            <person name="Nusbaum C."/>
            <person name="Birren B."/>
        </authorList>
    </citation>
    <scope>NUCLEOTIDE SEQUENCE [LARGE SCALE GENOMIC DNA]</scope>
    <source>
        <strain evidence="2 3">CBS 650.93</strain>
    </source>
</reference>
<dbReference type="EMBL" id="KN847475">
    <property type="protein sequence ID" value="KIX10337.1"/>
    <property type="molecule type" value="Genomic_DNA"/>
</dbReference>
<dbReference type="RefSeq" id="XP_013277473.1">
    <property type="nucleotide sequence ID" value="XM_013422019.1"/>
</dbReference>
<evidence type="ECO:0000259" key="1">
    <source>
        <dbReference type="Pfam" id="PF04824"/>
    </source>
</evidence>
<dbReference type="STRING" id="1442369.A0A0D2G5X7"/>
<sequence>MNASQDFEWYDHSATVDKQTAAQNQLAAATLENEACNFLIFVNAKIQTRAGEQQEGMKITLDELLPPTQNSQIVGAQALLHVLALATKGLLEVYQAGPFGEIEIAVVNH</sequence>
<gene>
    <name evidence="2" type="ORF">Z518_01419</name>
</gene>
<dbReference type="InterPro" id="IPR023093">
    <property type="entry name" value="ScpA-like_C"/>
</dbReference>
<dbReference type="OrthoDB" id="5427633at2759"/>